<dbReference type="CDD" id="cd04261">
    <property type="entry name" value="AAK_AKii-LysC-BS"/>
    <property type="match status" value="1"/>
</dbReference>
<evidence type="ECO:0000256" key="7">
    <source>
        <dbReference type="ARBA" id="ARBA00022679"/>
    </source>
</evidence>
<keyword evidence="11" id="KW-0220">Diaminopimelate biosynthesis</keyword>
<evidence type="ECO:0000256" key="6">
    <source>
        <dbReference type="ARBA" id="ARBA00022605"/>
    </source>
</evidence>
<evidence type="ECO:0000256" key="10">
    <source>
        <dbReference type="ARBA" id="ARBA00022840"/>
    </source>
</evidence>
<sequence>MKGVMNLATIVQKYGGTSVGTIDKIKAVAKKVIERKKEGNDIVVVVSAMGKTTDKLIDMAKQISDNPNKREMDMLISTGEQVTIALLSMVFQESGYDSVSLTGFQAGIKTGGVHTKNRIFDIEIQNVENHLKDGKIVVVAGFQGMNENGDITTLGRGGSDTTAVALAAKLNCTCEIYTDVDGIYGVDPRVWPNAKKLDYISYEEMMEMASLGAGVMETRAVEIGCKYKIPIYVASTHGNTKRNLYKGV</sequence>
<dbReference type="EMBL" id="ACVI01000012">
    <property type="protein sequence ID" value="EET88484.1"/>
    <property type="molecule type" value="Genomic_DNA"/>
</dbReference>
<dbReference type="GO" id="GO:0009088">
    <property type="term" value="P:threonine biosynthetic process"/>
    <property type="evidence" value="ECO:0007669"/>
    <property type="project" value="UniProtKB-UniPathway"/>
</dbReference>
<proteinExistence type="inferred from homology"/>
<evidence type="ECO:0000256" key="2">
    <source>
        <dbReference type="ARBA" id="ARBA00004766"/>
    </source>
</evidence>
<evidence type="ECO:0000256" key="14">
    <source>
        <dbReference type="RuleBase" id="RU003448"/>
    </source>
</evidence>
<protein>
    <recommendedName>
        <fullName evidence="14">Aspartokinase</fullName>
        <ecNumber evidence="14">2.7.2.4</ecNumber>
    </recommendedName>
</protein>
<dbReference type="UniPathway" id="UPA00051">
    <property type="reaction ID" value="UER00462"/>
</dbReference>
<dbReference type="PANTHER" id="PTHR21499">
    <property type="entry name" value="ASPARTATE KINASE"/>
    <property type="match status" value="1"/>
</dbReference>
<name>C6PQG2_9CLOT</name>
<dbReference type="PANTHER" id="PTHR21499:SF68">
    <property type="entry name" value="ASPARTOKINASE 2"/>
    <property type="match status" value="1"/>
</dbReference>
<dbReference type="AlphaFoldDB" id="C6PQG2"/>
<dbReference type="Proteomes" id="UP000004198">
    <property type="component" value="Unassembled WGS sequence"/>
</dbReference>
<keyword evidence="7 14" id="KW-0808">Transferase</keyword>
<evidence type="ECO:0000256" key="3">
    <source>
        <dbReference type="ARBA" id="ARBA00004986"/>
    </source>
</evidence>
<comment type="caution">
    <text evidence="17">The sequence shown here is derived from an EMBL/GenBank/DDBJ whole genome shotgun (WGS) entry which is preliminary data.</text>
</comment>
<dbReference type="GO" id="GO:0005524">
    <property type="term" value="F:ATP binding"/>
    <property type="evidence" value="ECO:0007669"/>
    <property type="project" value="UniProtKB-KW"/>
</dbReference>
<dbReference type="GO" id="GO:0009090">
    <property type="term" value="P:homoserine biosynthetic process"/>
    <property type="evidence" value="ECO:0007669"/>
    <property type="project" value="TreeGrafter"/>
</dbReference>
<keyword evidence="8" id="KW-0547">Nucleotide-binding</keyword>
<evidence type="ECO:0000313" key="18">
    <source>
        <dbReference type="Proteomes" id="UP000004198"/>
    </source>
</evidence>
<keyword evidence="9 14" id="KW-0418">Kinase</keyword>
<dbReference type="InterPro" id="IPR001048">
    <property type="entry name" value="Asp/Glu/Uridylate_kinase"/>
</dbReference>
<evidence type="ECO:0000256" key="11">
    <source>
        <dbReference type="ARBA" id="ARBA00022915"/>
    </source>
</evidence>
<reference evidence="17 18" key="1">
    <citation type="submission" date="2009-06" db="EMBL/GenBank/DDBJ databases">
        <title>The draft genome of Clostridium carboxidivorans P7.</title>
        <authorList>
            <consortium name="US DOE Joint Genome Institute (JGI-PGF)"/>
            <person name="Lucas S."/>
            <person name="Copeland A."/>
            <person name="Lapidus A."/>
            <person name="Glavina del Rio T."/>
            <person name="Tice H."/>
            <person name="Bruce D."/>
            <person name="Goodwin L."/>
            <person name="Pitluck S."/>
            <person name="Larimer F."/>
            <person name="Land M.L."/>
            <person name="Hauser L."/>
            <person name="Hemme C.L."/>
        </authorList>
    </citation>
    <scope>NUCLEOTIDE SEQUENCE [LARGE SCALE GENOMIC DNA]</scope>
    <source>
        <strain evidence="17 18">P7</strain>
    </source>
</reference>
<keyword evidence="12" id="KW-0457">Lysine biosynthesis</keyword>
<dbReference type="GO" id="GO:0005829">
    <property type="term" value="C:cytosol"/>
    <property type="evidence" value="ECO:0007669"/>
    <property type="project" value="TreeGrafter"/>
</dbReference>
<dbReference type="eggNOG" id="COG0527">
    <property type="taxonomic scope" value="Bacteria"/>
</dbReference>
<dbReference type="Pfam" id="PF00696">
    <property type="entry name" value="AA_kinase"/>
    <property type="match status" value="1"/>
</dbReference>
<keyword evidence="18" id="KW-1185">Reference proteome</keyword>
<evidence type="ECO:0000256" key="8">
    <source>
        <dbReference type="ARBA" id="ARBA00022741"/>
    </source>
</evidence>
<comment type="pathway">
    <text evidence="4 15">Amino-acid biosynthesis; L-threonine biosynthesis; L-threonine from L-aspartate: step 1/5.</text>
</comment>
<evidence type="ECO:0000256" key="9">
    <source>
        <dbReference type="ARBA" id="ARBA00022777"/>
    </source>
</evidence>
<evidence type="ECO:0000256" key="1">
    <source>
        <dbReference type="ARBA" id="ARBA00003121"/>
    </source>
</evidence>
<evidence type="ECO:0000256" key="4">
    <source>
        <dbReference type="ARBA" id="ARBA00005139"/>
    </source>
</evidence>
<evidence type="ECO:0000259" key="16">
    <source>
        <dbReference type="Pfam" id="PF00696"/>
    </source>
</evidence>
<evidence type="ECO:0000313" key="17">
    <source>
        <dbReference type="EMBL" id="EET88484.1"/>
    </source>
</evidence>
<dbReference type="PROSITE" id="PS00324">
    <property type="entry name" value="ASPARTOKINASE"/>
    <property type="match status" value="1"/>
</dbReference>
<comment type="catalytic activity">
    <reaction evidence="13 14">
        <text>L-aspartate + ATP = 4-phospho-L-aspartate + ADP</text>
        <dbReference type="Rhea" id="RHEA:23776"/>
        <dbReference type="ChEBI" id="CHEBI:29991"/>
        <dbReference type="ChEBI" id="CHEBI:30616"/>
        <dbReference type="ChEBI" id="CHEBI:57535"/>
        <dbReference type="ChEBI" id="CHEBI:456216"/>
        <dbReference type="EC" id="2.7.2.4"/>
    </reaction>
</comment>
<dbReference type="InterPro" id="IPR018042">
    <property type="entry name" value="Aspartate_kinase_CS"/>
</dbReference>
<comment type="pathway">
    <text evidence="3 15">Amino-acid biosynthesis; L-methionine biosynthesis via de novo pathway; L-homoserine from L-aspartate: step 1/3.</text>
</comment>
<dbReference type="GO" id="GO:0004072">
    <property type="term" value="F:aspartate kinase activity"/>
    <property type="evidence" value="ECO:0007669"/>
    <property type="project" value="UniProtKB-EC"/>
</dbReference>
<keyword evidence="6 15" id="KW-0028">Amino-acid biosynthesis</keyword>
<dbReference type="UniPathway" id="UPA00050">
    <property type="reaction ID" value="UER00461"/>
</dbReference>
<evidence type="ECO:0000256" key="15">
    <source>
        <dbReference type="RuleBase" id="RU004249"/>
    </source>
</evidence>
<gene>
    <name evidence="17" type="ORF">CcarbDRAFT_1029</name>
</gene>
<dbReference type="STRING" id="536227.Ccar_06255"/>
<dbReference type="NCBIfam" id="TIGR00657">
    <property type="entry name" value="asp_kinases"/>
    <property type="match status" value="1"/>
</dbReference>
<dbReference type="InterPro" id="IPR036393">
    <property type="entry name" value="AceGlu_kinase-like_sf"/>
</dbReference>
<dbReference type="EC" id="2.7.2.4" evidence="14"/>
<dbReference type="Gene3D" id="3.40.1160.10">
    <property type="entry name" value="Acetylglutamate kinase-like"/>
    <property type="match status" value="1"/>
</dbReference>
<dbReference type="FunFam" id="3.40.1160.10:FF:000002">
    <property type="entry name" value="Aspartokinase"/>
    <property type="match status" value="1"/>
</dbReference>
<evidence type="ECO:0000256" key="13">
    <source>
        <dbReference type="ARBA" id="ARBA00047872"/>
    </source>
</evidence>
<keyword evidence="10" id="KW-0067">ATP-binding</keyword>
<dbReference type="NCBIfam" id="NF005155">
    <property type="entry name" value="PRK06635.1-4"/>
    <property type="match status" value="1"/>
</dbReference>
<dbReference type="InterPro" id="IPR001341">
    <property type="entry name" value="Asp_kinase"/>
</dbReference>
<dbReference type="GO" id="GO:0019877">
    <property type="term" value="P:diaminopimelate biosynthetic process"/>
    <property type="evidence" value="ECO:0007669"/>
    <property type="project" value="UniProtKB-KW"/>
</dbReference>
<dbReference type="SUPFAM" id="SSF53633">
    <property type="entry name" value="Carbamate kinase-like"/>
    <property type="match status" value="1"/>
</dbReference>
<dbReference type="UniPathway" id="UPA00034">
    <property type="reaction ID" value="UER00015"/>
</dbReference>
<comment type="similarity">
    <text evidence="5 14">Belongs to the aspartokinase family.</text>
</comment>
<dbReference type="InterPro" id="IPR041740">
    <property type="entry name" value="AKii-LysC-BS"/>
</dbReference>
<accession>C6PQG2</accession>
<comment type="pathway">
    <text evidence="2 15">Amino-acid biosynthesis; L-lysine biosynthesis via DAP pathway; (S)-tetrahydrodipicolinate from L-aspartate: step 1/4.</text>
</comment>
<organism evidence="17 18">
    <name type="scientific">Clostridium carboxidivorans P7</name>
    <dbReference type="NCBI Taxonomy" id="536227"/>
    <lineage>
        <taxon>Bacteria</taxon>
        <taxon>Bacillati</taxon>
        <taxon>Bacillota</taxon>
        <taxon>Clostridia</taxon>
        <taxon>Eubacteriales</taxon>
        <taxon>Clostridiaceae</taxon>
        <taxon>Clostridium</taxon>
    </lineage>
</organism>
<feature type="domain" description="Aspartate/glutamate/uridylate kinase" evidence="16">
    <location>
        <begin position="9"/>
        <end position="235"/>
    </location>
</feature>
<evidence type="ECO:0000256" key="5">
    <source>
        <dbReference type="ARBA" id="ARBA00010122"/>
    </source>
</evidence>
<comment type="function">
    <text evidence="1">Catalyzes the phosphorylation of the beta-carboxyl group of aspartic acid with ATP to yield 4-phospho-L-aspartate, which is involved in the branched biosynthetic pathway leading to the biosynthesis of amino acids threonine, isoleucine and methionine.</text>
</comment>
<evidence type="ECO:0000256" key="12">
    <source>
        <dbReference type="ARBA" id="ARBA00023154"/>
    </source>
</evidence>
<dbReference type="GO" id="GO:0009089">
    <property type="term" value="P:lysine biosynthetic process via diaminopimelate"/>
    <property type="evidence" value="ECO:0007669"/>
    <property type="project" value="UniProtKB-UniPathway"/>
</dbReference>